<feature type="transmembrane region" description="Helical" evidence="2">
    <location>
        <begin position="7"/>
        <end position="24"/>
    </location>
</feature>
<feature type="domain" description="CAAX prenyl protease 2/Lysostaphin resistance protein A-like" evidence="3">
    <location>
        <begin position="110"/>
        <end position="195"/>
    </location>
</feature>
<keyword evidence="2" id="KW-1133">Transmembrane helix</keyword>
<organism evidence="4 5">
    <name type="scientific">Streptococcus zalophi</name>
    <dbReference type="NCBI Taxonomy" id="640031"/>
    <lineage>
        <taxon>Bacteria</taxon>
        <taxon>Bacillati</taxon>
        <taxon>Bacillota</taxon>
        <taxon>Bacilli</taxon>
        <taxon>Lactobacillales</taxon>
        <taxon>Streptococcaceae</taxon>
        <taxon>Streptococcus</taxon>
    </lineage>
</organism>
<dbReference type="GO" id="GO:0008237">
    <property type="term" value="F:metallopeptidase activity"/>
    <property type="evidence" value="ECO:0007669"/>
    <property type="project" value="UniProtKB-KW"/>
</dbReference>
<comment type="similarity">
    <text evidence="1">Belongs to the UPF0177 family.</text>
</comment>
<evidence type="ECO:0000313" key="4">
    <source>
        <dbReference type="EMBL" id="MBJ8349721.1"/>
    </source>
</evidence>
<keyword evidence="4" id="KW-0378">Hydrolase</keyword>
<dbReference type="GO" id="GO:0080120">
    <property type="term" value="P:CAAX-box protein maturation"/>
    <property type="evidence" value="ECO:0007669"/>
    <property type="project" value="UniProtKB-ARBA"/>
</dbReference>
<keyword evidence="4" id="KW-0645">Protease</keyword>
<keyword evidence="2" id="KW-0812">Transmembrane</keyword>
<dbReference type="AlphaFoldDB" id="A0A934P9N3"/>
<reference evidence="4 5" key="1">
    <citation type="journal article" date="2021" name="Int. J. Syst. Evol. Microbiol.">
        <title>Streptococcus vicugnae sp. nov., isolated from faeces of alpacas (Vicugna pacos) and cattle (Bos taurus), Streptococcus zalophi sp. nov., and Streptococcus pacificus sp. nov., isolated from respiratory tract of California sea lions (Zalophus californianus).</title>
        <authorList>
            <person name="Volokhov D.V."/>
            <person name="Zagorodnyaya T.A."/>
            <person name="Shen Z."/>
            <person name="Blom J."/>
            <person name="Furtak V.A."/>
            <person name="Eisenberg T."/>
            <person name="Fan P."/>
            <person name="Jeong K.C."/>
            <person name="Gao Y."/>
            <person name="Zhang S."/>
            <person name="Amselle M."/>
        </authorList>
    </citation>
    <scope>NUCLEOTIDE SEQUENCE [LARGE SCALE GENOMIC DNA]</scope>
    <source>
        <strain evidence="5">CSL7508-lung</strain>
    </source>
</reference>
<feature type="transmembrane region" description="Helical" evidence="2">
    <location>
        <begin position="138"/>
        <end position="153"/>
    </location>
</feature>
<feature type="transmembrane region" description="Helical" evidence="2">
    <location>
        <begin position="159"/>
        <end position="176"/>
    </location>
</feature>
<sequence length="203" mass="23404">MARVGYFFIGLLGPLFFWAILYMFHFDNQAINDVVQVVVEIILLWLSFRYFQKSEIDKFRFPTKKQWLIFLVSLVTIFIFSSVYSYFFDIYSGAETALKESYLENGYSLSLVSSLVFLAPLQEELLMRGFIQKGAFKNNWIGVLLAASIFAGFHYPENLVSFVHYAIAGLIFGYAYKKSNNLWISILCHAGINTIFLITLLLV</sequence>
<dbReference type="PANTHER" id="PTHR36435">
    <property type="entry name" value="SLR1288 PROTEIN"/>
    <property type="match status" value="1"/>
</dbReference>
<keyword evidence="2" id="KW-0472">Membrane</keyword>
<feature type="transmembrane region" description="Helical" evidence="2">
    <location>
        <begin position="68"/>
        <end position="87"/>
    </location>
</feature>
<feature type="transmembrane region" description="Helical" evidence="2">
    <location>
        <begin position="183"/>
        <end position="202"/>
    </location>
</feature>
<evidence type="ECO:0000256" key="1">
    <source>
        <dbReference type="ARBA" id="ARBA00009067"/>
    </source>
</evidence>
<keyword evidence="5" id="KW-1185">Reference proteome</keyword>
<dbReference type="GO" id="GO:0004175">
    <property type="term" value="F:endopeptidase activity"/>
    <property type="evidence" value="ECO:0007669"/>
    <property type="project" value="UniProtKB-ARBA"/>
</dbReference>
<evidence type="ECO:0000256" key="2">
    <source>
        <dbReference type="SAM" id="Phobius"/>
    </source>
</evidence>
<accession>A0A934P9N3</accession>
<feature type="transmembrane region" description="Helical" evidence="2">
    <location>
        <begin position="30"/>
        <end position="48"/>
    </location>
</feature>
<dbReference type="Proteomes" id="UP000644875">
    <property type="component" value="Unassembled WGS sequence"/>
</dbReference>
<evidence type="ECO:0000313" key="5">
    <source>
        <dbReference type="Proteomes" id="UP000644875"/>
    </source>
</evidence>
<dbReference type="Pfam" id="PF02517">
    <property type="entry name" value="Rce1-like"/>
    <property type="match status" value="1"/>
</dbReference>
<comment type="caution">
    <text evidence="4">The sequence shown here is derived from an EMBL/GenBank/DDBJ whole genome shotgun (WGS) entry which is preliminary data.</text>
</comment>
<dbReference type="InterPro" id="IPR003675">
    <property type="entry name" value="Rce1/LyrA-like_dom"/>
</dbReference>
<dbReference type="InterPro" id="IPR052710">
    <property type="entry name" value="CAAX_protease"/>
</dbReference>
<keyword evidence="4" id="KW-0482">Metalloprotease</keyword>
<name>A0A934P9N3_9STRE</name>
<dbReference type="PANTHER" id="PTHR36435:SF1">
    <property type="entry name" value="CAAX AMINO TERMINAL PROTEASE FAMILY PROTEIN"/>
    <property type="match status" value="1"/>
</dbReference>
<dbReference type="EMBL" id="JAENBP010000003">
    <property type="protein sequence ID" value="MBJ8349721.1"/>
    <property type="molecule type" value="Genomic_DNA"/>
</dbReference>
<proteinExistence type="inferred from homology"/>
<evidence type="ECO:0000259" key="3">
    <source>
        <dbReference type="Pfam" id="PF02517"/>
    </source>
</evidence>
<dbReference type="RefSeq" id="WP_199567644.1">
    <property type="nucleotide sequence ID" value="NZ_JAENBP010000003.1"/>
</dbReference>
<gene>
    <name evidence="4" type="ORF">JHK64_03615</name>
</gene>
<protein>
    <submittedName>
        <fullName evidence="4">CPBP family intramembrane metalloprotease</fullName>
    </submittedName>
</protein>